<organism evidence="2 3">
    <name type="scientific">Rhodopirellula baltica SWK14</name>
    <dbReference type="NCBI Taxonomy" id="993516"/>
    <lineage>
        <taxon>Bacteria</taxon>
        <taxon>Pseudomonadati</taxon>
        <taxon>Planctomycetota</taxon>
        <taxon>Planctomycetia</taxon>
        <taxon>Pirellulales</taxon>
        <taxon>Pirellulaceae</taxon>
        <taxon>Rhodopirellula</taxon>
    </lineage>
</organism>
<evidence type="ECO:0000313" key="3">
    <source>
        <dbReference type="Proteomes" id="UP000010959"/>
    </source>
</evidence>
<reference evidence="2 3" key="1">
    <citation type="journal article" date="2013" name="Mar. Genomics">
        <title>Expression of sulfatases in Rhodopirellula baltica and the diversity of sulfatases in the genus Rhodopirellula.</title>
        <authorList>
            <person name="Wegner C.E."/>
            <person name="Richter-Heitmann T."/>
            <person name="Klindworth A."/>
            <person name="Klockow C."/>
            <person name="Richter M."/>
            <person name="Achstetter T."/>
            <person name="Glockner F.O."/>
            <person name="Harder J."/>
        </authorList>
    </citation>
    <scope>NUCLEOTIDE SEQUENCE [LARGE SCALE GENOMIC DNA]</scope>
    <source>
        <strain evidence="2 3">SWK14</strain>
    </source>
</reference>
<evidence type="ECO:0000256" key="1">
    <source>
        <dbReference type="SAM" id="MobiDB-lite"/>
    </source>
</evidence>
<accession>L7CIZ1</accession>
<dbReference type="Proteomes" id="UP000010959">
    <property type="component" value="Unassembled WGS sequence"/>
</dbReference>
<dbReference type="EMBL" id="AMWG01000075">
    <property type="protein sequence ID" value="ELP33026.1"/>
    <property type="molecule type" value="Genomic_DNA"/>
</dbReference>
<feature type="region of interest" description="Disordered" evidence="1">
    <location>
        <begin position="29"/>
        <end position="54"/>
    </location>
</feature>
<dbReference type="PATRIC" id="fig|993516.3.peg.3052"/>
<gene>
    <name evidence="2" type="ORF">RBSWK_02872</name>
</gene>
<comment type="caution">
    <text evidence="2">The sequence shown here is derived from an EMBL/GenBank/DDBJ whole genome shotgun (WGS) entry which is preliminary data.</text>
</comment>
<evidence type="ECO:0000313" key="2">
    <source>
        <dbReference type="EMBL" id="ELP33026.1"/>
    </source>
</evidence>
<proteinExistence type="predicted"/>
<feature type="compositionally biased region" description="Basic and acidic residues" evidence="1">
    <location>
        <begin position="32"/>
        <end position="44"/>
    </location>
</feature>
<dbReference type="AlphaFoldDB" id="L7CIZ1"/>
<name>L7CIZ1_RHOBT</name>
<protein>
    <submittedName>
        <fullName evidence="2">Uncharacterized protein</fullName>
    </submittedName>
</protein>
<sequence>MPTMSSFKPATVGKFTAVSDGLAVNLTQNSESVRRSDTPPRRTEVSIFQNRDYP</sequence>